<proteinExistence type="predicted"/>
<reference evidence="2" key="2">
    <citation type="journal article" date="2021" name="Genome Biol. Evol.">
        <title>Developing a high-quality reference genome for a parasitic bivalve with doubly uniparental inheritance (Bivalvia: Unionida).</title>
        <authorList>
            <person name="Smith C.H."/>
        </authorList>
    </citation>
    <scope>NUCLEOTIDE SEQUENCE</scope>
    <source>
        <strain evidence="2">CHS0354</strain>
        <tissue evidence="2">Mantle</tissue>
    </source>
</reference>
<keyword evidence="1" id="KW-1133">Transmembrane helix</keyword>
<feature type="transmembrane region" description="Helical" evidence="1">
    <location>
        <begin position="62"/>
        <end position="84"/>
    </location>
</feature>
<dbReference type="Proteomes" id="UP001195483">
    <property type="component" value="Unassembled WGS sequence"/>
</dbReference>
<organism evidence="2 3">
    <name type="scientific">Potamilus streckersoni</name>
    <dbReference type="NCBI Taxonomy" id="2493646"/>
    <lineage>
        <taxon>Eukaryota</taxon>
        <taxon>Metazoa</taxon>
        <taxon>Spiralia</taxon>
        <taxon>Lophotrochozoa</taxon>
        <taxon>Mollusca</taxon>
        <taxon>Bivalvia</taxon>
        <taxon>Autobranchia</taxon>
        <taxon>Heteroconchia</taxon>
        <taxon>Palaeoheterodonta</taxon>
        <taxon>Unionida</taxon>
        <taxon>Unionoidea</taxon>
        <taxon>Unionidae</taxon>
        <taxon>Ambleminae</taxon>
        <taxon>Lampsilini</taxon>
        <taxon>Potamilus</taxon>
    </lineage>
</organism>
<dbReference type="AlphaFoldDB" id="A0AAE0TGJ7"/>
<evidence type="ECO:0000313" key="3">
    <source>
        <dbReference type="Proteomes" id="UP001195483"/>
    </source>
</evidence>
<dbReference type="EMBL" id="JAEAOA010000935">
    <property type="protein sequence ID" value="KAK3609851.1"/>
    <property type="molecule type" value="Genomic_DNA"/>
</dbReference>
<keyword evidence="3" id="KW-1185">Reference proteome</keyword>
<reference evidence="2" key="1">
    <citation type="journal article" date="2021" name="Genome Biol. Evol.">
        <title>A High-Quality Reference Genome for a Parasitic Bivalve with Doubly Uniparental Inheritance (Bivalvia: Unionida).</title>
        <authorList>
            <person name="Smith C.H."/>
        </authorList>
    </citation>
    <scope>NUCLEOTIDE SEQUENCE</scope>
    <source>
        <strain evidence="2">CHS0354</strain>
    </source>
</reference>
<evidence type="ECO:0000313" key="2">
    <source>
        <dbReference type="EMBL" id="KAK3609851.1"/>
    </source>
</evidence>
<accession>A0AAE0TGJ7</accession>
<evidence type="ECO:0000256" key="1">
    <source>
        <dbReference type="SAM" id="Phobius"/>
    </source>
</evidence>
<protein>
    <submittedName>
        <fullName evidence="2">Uncharacterized protein</fullName>
    </submittedName>
</protein>
<keyword evidence="1" id="KW-0812">Transmembrane</keyword>
<name>A0AAE0TGJ7_9BIVA</name>
<gene>
    <name evidence="2" type="ORF">CHS0354_015037</name>
</gene>
<sequence length="90" mass="9727">MAVSNTSGITYKEKGVFLRNETTSVYNFATTNLPESCFSFQVVATIGFGQGAGYKSIEDPTALFAVTGIFVSLLVISVLVNVYLTLMICR</sequence>
<comment type="caution">
    <text evidence="2">The sequence shown here is derived from an EMBL/GenBank/DDBJ whole genome shotgun (WGS) entry which is preliminary data.</text>
</comment>
<reference evidence="2" key="3">
    <citation type="submission" date="2023-05" db="EMBL/GenBank/DDBJ databases">
        <authorList>
            <person name="Smith C.H."/>
        </authorList>
    </citation>
    <scope>NUCLEOTIDE SEQUENCE</scope>
    <source>
        <strain evidence="2">CHS0354</strain>
        <tissue evidence="2">Mantle</tissue>
    </source>
</reference>
<keyword evidence="1" id="KW-0472">Membrane</keyword>